<feature type="domain" description="Schizont-infected cell agglutination extracellular beta" evidence="2">
    <location>
        <begin position="581"/>
        <end position="751"/>
    </location>
</feature>
<dbReference type="InterPro" id="IPR024285">
    <property type="entry name" value="SICA_extracell_b"/>
</dbReference>
<feature type="region of interest" description="Disordered" evidence="1">
    <location>
        <begin position="488"/>
        <end position="579"/>
    </location>
</feature>
<evidence type="ECO:0000259" key="2">
    <source>
        <dbReference type="Pfam" id="PF12878"/>
    </source>
</evidence>
<accession>A0A1B1DWL1</accession>
<feature type="domain" description="Schizont-infected cell agglutination C-terminal" evidence="3">
    <location>
        <begin position="870"/>
        <end position="1019"/>
    </location>
</feature>
<feature type="region of interest" description="Disordered" evidence="1">
    <location>
        <begin position="797"/>
        <end position="855"/>
    </location>
</feature>
<name>A0A1B1DWL1_9APIC</name>
<keyword evidence="5" id="KW-1185">Reference proteome</keyword>
<dbReference type="AlphaFoldDB" id="A0A1B1DWL1"/>
<reference evidence="5" key="1">
    <citation type="submission" date="2016-06" db="EMBL/GenBank/DDBJ databases">
        <title>First high quality genome sequence of Plasmodium coatneyi using continuous long reads from single molecule, real-time sequencing.</title>
        <authorList>
            <person name="Chien J.-T."/>
            <person name="Pakala S.B."/>
            <person name="Geraldo J.A."/>
            <person name="Lapp S.A."/>
            <person name="Barnwell J.W."/>
            <person name="Kissinger J.C."/>
            <person name="Galinski M.R."/>
            <person name="Humphrey J.C."/>
        </authorList>
    </citation>
    <scope>NUCLEOTIDE SEQUENCE [LARGE SCALE GENOMIC DNA]</scope>
    <source>
        <strain evidence="5">Hackeri</strain>
    </source>
</reference>
<feature type="region of interest" description="Disordered" evidence="1">
    <location>
        <begin position="916"/>
        <end position="938"/>
    </location>
</feature>
<organism evidence="4 5">
    <name type="scientific">Plasmodium coatneyi</name>
    <dbReference type="NCBI Taxonomy" id="208452"/>
    <lineage>
        <taxon>Eukaryota</taxon>
        <taxon>Sar</taxon>
        <taxon>Alveolata</taxon>
        <taxon>Apicomplexa</taxon>
        <taxon>Aconoidasida</taxon>
        <taxon>Haemosporida</taxon>
        <taxon>Plasmodiidae</taxon>
        <taxon>Plasmodium</taxon>
    </lineage>
</organism>
<evidence type="ECO:0000256" key="1">
    <source>
        <dbReference type="SAM" id="MobiDB-lite"/>
    </source>
</evidence>
<dbReference type="InterPro" id="IPR024288">
    <property type="entry name" value="SICA_C"/>
</dbReference>
<sequence>MNNIQRKEMMIRLVHVVQVVQKMEQTMKLKELLDVGGDSLQGKDGVLLVFNGRGTSSTTYHNLQPTITTTTTMKGGEVTCKNSKLQESLKDVIDNWHTEKDTQTGNRDWNQVWEEILQMVEPLSKYISKHKESMEKTYCNDPKKKESTWTEADRNACMLITAGLKHIYEIKEDPSHKRGGPDGKKNNRTFRDTAACIILNELIRKLKEKANSCTQKISIEEGIKQAFEASPQIKATACKGDPDCFECKQQNYSDCKMGNEQVRVKLRGKLDSDAKINEALEDIYPPSNPTSISGTATLTEWFTRFSNNVSEQDNQQYEELGALSALCEHNEDDEDIKKLNLNKYGEFCNIMMKNIMLVTGVPKEYKNKGGQTPCQKKVKNIPLCDLLKVWMWYMHWFCVPKEVIEHAIRGVKEVRTEFINKGVNYMECSYDVAFKIPYGGKKDMGSEAYDLFGTSTLYHKIEKDTNKTWCENNKWEYRIRVPKDSVNARADEDEDDRVISSNDNKNNVHVIMDKIEEGLEQEEGGGGGMSKPGSSKPSEEQQPQPPASLVIPARPPPPPPPRRPSTPRQGPSDAPCTDSDLCQRAQCVTTQWFKDRKGGSSAQNWCAYWEKDDVGGVLKKLSEAMKNESTPDDNLCEDIGQTSSGTEDSNKKACQYITRGLRSIYNFKERGTWSGNDADKKKKNTQQFDRTMGCIFLNLYADTLENKDPCNPKTGVDYAFNNNDKIKKGTLCESDNNCVTCTRDKSYEHCTLNVRSSLWTTDGTGGKCNKNGNNMKGDMDGMLEGNVKIKETQNEICQTTPPPKAKEEAPAAPTAAEAERKEPAEEDVPTEEAPTGPTVPEGRGQSLGGGGRGRSSITKHFSPFFFFFVQYFGMLRKTRKRYRRAPKALGPSLEQQVVDHVDEQADGPHDYYIVKKRKPRSTPIKRKKKRVPGRRHTGHRGVRRRMIIDIHLEILDECQKGDLHLRKEDFFEILVKEFMGSEFIKEKKVPCSDFRFGQEDFVPMEGVLMEHVPSLDSGFREGRLCS</sequence>
<dbReference type="Pfam" id="PF12879">
    <property type="entry name" value="SICA_C"/>
    <property type="match status" value="1"/>
</dbReference>
<evidence type="ECO:0000259" key="3">
    <source>
        <dbReference type="Pfam" id="PF12879"/>
    </source>
</evidence>
<feature type="compositionally biased region" description="Pro residues" evidence="1">
    <location>
        <begin position="553"/>
        <end position="564"/>
    </location>
</feature>
<feature type="compositionally biased region" description="Low complexity" evidence="1">
    <location>
        <begin position="531"/>
        <end position="552"/>
    </location>
</feature>
<dbReference type="VEuPathDB" id="PlasmoDB:PCOAH_00013150"/>
<dbReference type="OrthoDB" id="6133115at2759"/>
<gene>
    <name evidence="4" type="ORF">PCOAH_00013150</name>
</gene>
<evidence type="ECO:0000313" key="5">
    <source>
        <dbReference type="Proteomes" id="UP000092716"/>
    </source>
</evidence>
<dbReference type="Pfam" id="PF12878">
    <property type="entry name" value="SICA_beta"/>
    <property type="match status" value="2"/>
</dbReference>
<feature type="domain" description="Schizont-infected cell agglutination extracellular beta" evidence="2">
    <location>
        <begin position="88"/>
        <end position="256"/>
    </location>
</feature>
<evidence type="ECO:0000313" key="4">
    <source>
        <dbReference type="EMBL" id="ANQ07162.1"/>
    </source>
</evidence>
<dbReference type="GeneID" id="30908041"/>
<protein>
    <submittedName>
        <fullName evidence="4">SICA antigen</fullName>
    </submittedName>
</protein>
<dbReference type="RefSeq" id="XP_019913857.1">
    <property type="nucleotide sequence ID" value="XM_020058124.1"/>
</dbReference>
<dbReference type="KEGG" id="pcot:PCOAH_00013150"/>
<dbReference type="EMBL" id="CP016244">
    <property type="protein sequence ID" value="ANQ07162.1"/>
    <property type="molecule type" value="Genomic_DNA"/>
</dbReference>
<dbReference type="Proteomes" id="UP000092716">
    <property type="component" value="Chromosome 6"/>
</dbReference>
<proteinExistence type="predicted"/>